<dbReference type="Gene3D" id="1.10.10.160">
    <property type="match status" value="1"/>
</dbReference>
<dbReference type="GO" id="GO:0043138">
    <property type="term" value="F:3'-5' DNA helicase activity"/>
    <property type="evidence" value="ECO:0007669"/>
    <property type="project" value="UniProtKB-EC"/>
</dbReference>
<reference evidence="14 15" key="1">
    <citation type="submission" date="2015-03" db="EMBL/GenBank/DDBJ databases">
        <title>Genome sequence of Tenacibaculum sp. S2-2, isolated from intestinal microbiota of sea cucumber, Apostichopus japonicas.</title>
        <authorList>
            <person name="Shao Z."/>
            <person name="Wang L."/>
            <person name="Li X."/>
        </authorList>
    </citation>
    <scope>NUCLEOTIDE SEQUENCE [LARGE SCALE GENOMIC DNA]</scope>
    <source>
        <strain evidence="14 15">S2-2</strain>
    </source>
</reference>
<evidence type="ECO:0000259" key="13">
    <source>
        <dbReference type="PROSITE" id="PS51198"/>
    </source>
</evidence>
<keyword evidence="2 12" id="KW-0547">Nucleotide-binding</keyword>
<dbReference type="PROSITE" id="PS51198">
    <property type="entry name" value="UVRD_HELICASE_ATP_BIND"/>
    <property type="match status" value="1"/>
</dbReference>
<evidence type="ECO:0000256" key="1">
    <source>
        <dbReference type="ARBA" id="ARBA00009922"/>
    </source>
</evidence>
<dbReference type="EMBL" id="LAPZ01000009">
    <property type="protein sequence ID" value="OSY87550.1"/>
    <property type="molecule type" value="Genomic_DNA"/>
</dbReference>
<keyword evidence="7" id="KW-0413">Isomerase</keyword>
<keyword evidence="6" id="KW-0238">DNA-binding</keyword>
<dbReference type="Pfam" id="PF13361">
    <property type="entry name" value="UvrD_C"/>
    <property type="match status" value="1"/>
</dbReference>
<dbReference type="Gene3D" id="3.40.50.300">
    <property type="entry name" value="P-loop containing nucleotide triphosphate hydrolases"/>
    <property type="match status" value="2"/>
</dbReference>
<dbReference type="InterPro" id="IPR013986">
    <property type="entry name" value="DExx_box_DNA_helicase_dom_sf"/>
</dbReference>
<evidence type="ECO:0000256" key="12">
    <source>
        <dbReference type="PROSITE-ProRule" id="PRU00560"/>
    </source>
</evidence>
<comment type="caution">
    <text evidence="14">The sequence shown here is derived from an EMBL/GenBank/DDBJ whole genome shotgun (WGS) entry which is preliminary data.</text>
</comment>
<dbReference type="EC" id="5.6.2.4" evidence="9"/>
<dbReference type="RefSeq" id="WP_086030940.1">
    <property type="nucleotide sequence ID" value="NZ_LAPZ01000009.1"/>
</dbReference>
<dbReference type="PANTHER" id="PTHR11070">
    <property type="entry name" value="UVRD / RECB / PCRA DNA HELICASE FAMILY MEMBER"/>
    <property type="match status" value="1"/>
</dbReference>
<evidence type="ECO:0000256" key="11">
    <source>
        <dbReference type="ARBA" id="ARBA00048988"/>
    </source>
</evidence>
<evidence type="ECO:0000256" key="9">
    <source>
        <dbReference type="ARBA" id="ARBA00034808"/>
    </source>
</evidence>
<sequence length="597" mass="68488">MFVWTDKELNEEQSAVVKDDANILLVACPGSGKTRTLTYKVANELSKLDSHKKFVIAITYTNRAANEIKERIELLGVSTSQLWIGTIHSFCNEWILKPYSALLDVLKFGYRIMDANESENLLSDLCTGYDYPRITHWDCGHYASINGIVQGIQYGSKYNNVSAVLQDYFAYLDENNFISYELMLLYSHQLLNEHPVIANTLSKLFEIILVDEYQDTKEIQYHIISKIWHSGQGSTRALIVGDPNQTIYGGLGGYPIEKTELERLSGLEFKKLELEQNYRSSSSIVDYFDKYKTFENVVLASGKEKDYGSIVSFNNQVHVDDLVKEMSRLLRHNVEVLGIDPNEICILGPQWIHLAPISRSLMIEMPEYNFNGPGMAPFSRDLENFWYKLSRIVLTEASPRMYLRRLRWANEILKDLEDSGYNVDDINHKSILRTCNSITIDETNGLKYLQSFFETFLDELNIDLSTNISLTESFASFFDSSKKRIDRIKKEGNNFIEHIDSFKKVFQQKDGTTISTIHGVKGAEFDTVIAFGLLEGYVPHSRDANGDETANRLLYVIGSRARKNLHLISETGRKNWKNEPYFPTNVLSQIIHQYDEL</sequence>
<dbReference type="Proteomes" id="UP000194221">
    <property type="component" value="Unassembled WGS sequence"/>
</dbReference>
<keyword evidence="5 12" id="KW-0067">ATP-binding</keyword>
<evidence type="ECO:0000256" key="8">
    <source>
        <dbReference type="ARBA" id="ARBA00034617"/>
    </source>
</evidence>
<dbReference type="STRING" id="1635173.WH52_10620"/>
<evidence type="ECO:0000256" key="3">
    <source>
        <dbReference type="ARBA" id="ARBA00022801"/>
    </source>
</evidence>
<feature type="binding site" evidence="12">
    <location>
        <begin position="27"/>
        <end position="34"/>
    </location>
    <ligand>
        <name>ATP</name>
        <dbReference type="ChEBI" id="CHEBI:30616"/>
    </ligand>
</feature>
<dbReference type="GO" id="GO:0000725">
    <property type="term" value="P:recombinational repair"/>
    <property type="evidence" value="ECO:0007669"/>
    <property type="project" value="TreeGrafter"/>
</dbReference>
<dbReference type="GO" id="GO:0016887">
    <property type="term" value="F:ATP hydrolysis activity"/>
    <property type="evidence" value="ECO:0007669"/>
    <property type="project" value="RHEA"/>
</dbReference>
<evidence type="ECO:0000256" key="10">
    <source>
        <dbReference type="ARBA" id="ARBA00034923"/>
    </source>
</evidence>
<feature type="domain" description="UvrD-like helicase ATP-binding" evidence="13">
    <location>
        <begin position="6"/>
        <end position="281"/>
    </location>
</feature>
<evidence type="ECO:0000256" key="7">
    <source>
        <dbReference type="ARBA" id="ARBA00023235"/>
    </source>
</evidence>
<protein>
    <recommendedName>
        <fullName evidence="9">DNA 3'-5' helicase</fullName>
        <ecNumber evidence="9">5.6.2.4</ecNumber>
    </recommendedName>
    <alternativeName>
        <fullName evidence="10">DNA 3'-5' helicase II</fullName>
    </alternativeName>
</protein>
<dbReference type="InterPro" id="IPR014017">
    <property type="entry name" value="DNA_helicase_UvrD-like_C"/>
</dbReference>
<evidence type="ECO:0000256" key="2">
    <source>
        <dbReference type="ARBA" id="ARBA00022741"/>
    </source>
</evidence>
<dbReference type="PANTHER" id="PTHR11070:SF2">
    <property type="entry name" value="ATP-DEPENDENT DNA HELICASE SRS2"/>
    <property type="match status" value="1"/>
</dbReference>
<name>A0A1Y2PBJ6_9FLAO</name>
<dbReference type="InterPro" id="IPR000212">
    <property type="entry name" value="DNA_helicase_UvrD/REP"/>
</dbReference>
<evidence type="ECO:0000313" key="14">
    <source>
        <dbReference type="EMBL" id="OSY87550.1"/>
    </source>
</evidence>
<dbReference type="AlphaFoldDB" id="A0A1Y2PBJ6"/>
<comment type="similarity">
    <text evidence="1">Belongs to the helicase family. UvrD subfamily.</text>
</comment>
<dbReference type="InParanoid" id="A0A1Y2PBJ6"/>
<dbReference type="GO" id="GO:0003677">
    <property type="term" value="F:DNA binding"/>
    <property type="evidence" value="ECO:0007669"/>
    <property type="project" value="UniProtKB-KW"/>
</dbReference>
<comment type="catalytic activity">
    <reaction evidence="8">
        <text>Couples ATP hydrolysis with the unwinding of duplex DNA by translocating in the 3'-5' direction.</text>
        <dbReference type="EC" id="5.6.2.4"/>
    </reaction>
</comment>
<dbReference type="OrthoDB" id="1100019at2"/>
<evidence type="ECO:0000256" key="5">
    <source>
        <dbReference type="ARBA" id="ARBA00022840"/>
    </source>
</evidence>
<proteinExistence type="inferred from homology"/>
<dbReference type="SUPFAM" id="SSF52540">
    <property type="entry name" value="P-loop containing nucleoside triphosphate hydrolases"/>
    <property type="match status" value="1"/>
</dbReference>
<accession>A0A1Y2PBJ6</accession>
<dbReference type="GO" id="GO:0005524">
    <property type="term" value="F:ATP binding"/>
    <property type="evidence" value="ECO:0007669"/>
    <property type="project" value="UniProtKB-UniRule"/>
</dbReference>
<keyword evidence="15" id="KW-1185">Reference proteome</keyword>
<evidence type="ECO:0000256" key="6">
    <source>
        <dbReference type="ARBA" id="ARBA00023125"/>
    </source>
</evidence>
<comment type="catalytic activity">
    <reaction evidence="11">
        <text>ATP + H2O = ADP + phosphate + H(+)</text>
        <dbReference type="Rhea" id="RHEA:13065"/>
        <dbReference type="ChEBI" id="CHEBI:15377"/>
        <dbReference type="ChEBI" id="CHEBI:15378"/>
        <dbReference type="ChEBI" id="CHEBI:30616"/>
        <dbReference type="ChEBI" id="CHEBI:43474"/>
        <dbReference type="ChEBI" id="CHEBI:456216"/>
        <dbReference type="EC" id="5.6.2.4"/>
    </reaction>
</comment>
<evidence type="ECO:0000256" key="4">
    <source>
        <dbReference type="ARBA" id="ARBA00022806"/>
    </source>
</evidence>
<gene>
    <name evidence="14" type="ORF">WH52_10620</name>
</gene>
<dbReference type="Pfam" id="PF00580">
    <property type="entry name" value="UvrD-helicase"/>
    <property type="match status" value="1"/>
</dbReference>
<keyword evidence="4 12" id="KW-0347">Helicase</keyword>
<keyword evidence="3 12" id="KW-0378">Hydrolase</keyword>
<dbReference type="InterPro" id="IPR027417">
    <property type="entry name" value="P-loop_NTPase"/>
</dbReference>
<organism evidence="14 15">
    <name type="scientific">Tenacibaculum holothuriorum</name>
    <dbReference type="NCBI Taxonomy" id="1635173"/>
    <lineage>
        <taxon>Bacteria</taxon>
        <taxon>Pseudomonadati</taxon>
        <taxon>Bacteroidota</taxon>
        <taxon>Flavobacteriia</taxon>
        <taxon>Flavobacteriales</taxon>
        <taxon>Flavobacteriaceae</taxon>
        <taxon>Tenacibaculum</taxon>
    </lineage>
</organism>
<evidence type="ECO:0000313" key="15">
    <source>
        <dbReference type="Proteomes" id="UP000194221"/>
    </source>
</evidence>
<dbReference type="InterPro" id="IPR014016">
    <property type="entry name" value="UvrD-like_ATP-bd"/>
</dbReference>
<dbReference type="CDD" id="cd17932">
    <property type="entry name" value="DEXQc_UvrD"/>
    <property type="match status" value="1"/>
</dbReference>